<keyword evidence="1" id="KW-1133">Transmembrane helix</keyword>
<evidence type="ECO:0000256" key="1">
    <source>
        <dbReference type="SAM" id="Phobius"/>
    </source>
</evidence>
<reference evidence="2 3" key="1">
    <citation type="submission" date="2014-03" db="EMBL/GenBank/DDBJ databases">
        <title>Sequencing and Comparison of Genomes and Transcriptome Profiles of Human Ehrlichiosis Agents.</title>
        <authorList>
            <person name="Lin M."/>
            <person name="Daugherty S.C."/>
            <person name="Nagaraj S."/>
            <person name="Cheng Z."/>
            <person name="Xiong Q."/>
            <person name="Lin F.-Y."/>
            <person name="Sengamalay N."/>
            <person name="Ott S."/>
            <person name="Godinez A."/>
            <person name="Tallon L.J."/>
            <person name="Sadzewicz L."/>
            <person name="Fraser C.M."/>
            <person name="Dunning Hotopp J.C."/>
            <person name="Rikihisa Y."/>
        </authorList>
    </citation>
    <scope>NUCLEOTIDE SEQUENCE [LARGE SCALE GENOMIC DNA]</scope>
    <source>
        <strain evidence="2 3">Oregon</strain>
    </source>
</reference>
<dbReference type="KEGG" id="nhm:NHE_0105"/>
<evidence type="ECO:0000313" key="3">
    <source>
        <dbReference type="Proteomes" id="UP000023755"/>
    </source>
</evidence>
<feature type="transmembrane region" description="Helical" evidence="1">
    <location>
        <begin position="15"/>
        <end position="37"/>
    </location>
</feature>
<keyword evidence="1" id="KW-0812">Transmembrane</keyword>
<name>X5HL54_9RICK</name>
<keyword evidence="1" id="KW-0472">Membrane</keyword>
<accession>X5HL54</accession>
<organism evidence="2 3">
    <name type="scientific">Neorickettsia helminthoeca str. Oregon</name>
    <dbReference type="NCBI Taxonomy" id="1286528"/>
    <lineage>
        <taxon>Bacteria</taxon>
        <taxon>Pseudomonadati</taxon>
        <taxon>Pseudomonadota</taxon>
        <taxon>Alphaproteobacteria</taxon>
        <taxon>Rickettsiales</taxon>
        <taxon>Anaplasmataceae</taxon>
        <taxon>Neorickettsia</taxon>
    </lineage>
</organism>
<dbReference type="HOGENOM" id="CLU_3313419_0_0_5"/>
<protein>
    <submittedName>
        <fullName evidence="2">Putative membrane protein</fullName>
    </submittedName>
</protein>
<sequence>MSTDLSSMEDYLTCVFLGMQLLVAAMMLCALIFYCNIKT</sequence>
<dbReference type="Proteomes" id="UP000023755">
    <property type="component" value="Chromosome"/>
</dbReference>
<keyword evidence="3" id="KW-1185">Reference proteome</keyword>
<dbReference type="AlphaFoldDB" id="X5HL54"/>
<dbReference type="EMBL" id="CP007481">
    <property type="protein sequence ID" value="AHX11075.1"/>
    <property type="molecule type" value="Genomic_DNA"/>
</dbReference>
<gene>
    <name evidence="2" type="ORF">NHE_0105</name>
</gene>
<evidence type="ECO:0000313" key="2">
    <source>
        <dbReference type="EMBL" id="AHX11075.1"/>
    </source>
</evidence>
<proteinExistence type="predicted"/>